<evidence type="ECO:0000313" key="11">
    <source>
        <dbReference type="EMBL" id="KAL0486019.1"/>
    </source>
</evidence>
<evidence type="ECO:0000256" key="7">
    <source>
        <dbReference type="ARBA" id="ARBA00023242"/>
    </source>
</evidence>
<keyword evidence="4" id="KW-0378">Hydrolase</keyword>
<gene>
    <name evidence="11" type="ORF">AKO1_012294</name>
</gene>
<dbReference type="PROSITE" id="PS51192">
    <property type="entry name" value="HELICASE_ATP_BIND_1"/>
    <property type="match status" value="1"/>
</dbReference>
<dbReference type="Pfam" id="PF00271">
    <property type="entry name" value="Helicase_C"/>
    <property type="match status" value="1"/>
</dbReference>
<evidence type="ECO:0000313" key="12">
    <source>
        <dbReference type="Proteomes" id="UP001431209"/>
    </source>
</evidence>
<evidence type="ECO:0000259" key="10">
    <source>
        <dbReference type="PROSITE" id="PS51194"/>
    </source>
</evidence>
<evidence type="ECO:0000256" key="2">
    <source>
        <dbReference type="ARBA" id="ARBA00009889"/>
    </source>
</evidence>
<dbReference type="GO" id="GO:0045003">
    <property type="term" value="P:double-strand break repair via synthesis-dependent strand annealing"/>
    <property type="evidence" value="ECO:0007669"/>
    <property type="project" value="TreeGrafter"/>
</dbReference>
<keyword evidence="12" id="KW-1185">Reference proteome</keyword>
<dbReference type="GO" id="GO:0005634">
    <property type="term" value="C:nucleus"/>
    <property type="evidence" value="ECO:0007669"/>
    <property type="project" value="UniProtKB-SubCell"/>
</dbReference>
<keyword evidence="7" id="KW-0539">Nucleus</keyword>
<dbReference type="InterPro" id="IPR014001">
    <property type="entry name" value="Helicase_ATP-bd"/>
</dbReference>
<dbReference type="AlphaFoldDB" id="A0AAW2Z9W0"/>
<dbReference type="GO" id="GO:0005524">
    <property type="term" value="F:ATP binding"/>
    <property type="evidence" value="ECO:0007669"/>
    <property type="project" value="UniProtKB-KW"/>
</dbReference>
<dbReference type="Proteomes" id="UP001431209">
    <property type="component" value="Unassembled WGS sequence"/>
</dbReference>
<dbReference type="PANTHER" id="PTHR14025:SF20">
    <property type="entry name" value="FANCONI ANEMIA GROUP M PROTEIN"/>
    <property type="match status" value="1"/>
</dbReference>
<feature type="region of interest" description="Disordered" evidence="8">
    <location>
        <begin position="1"/>
        <end position="23"/>
    </location>
</feature>
<keyword evidence="5" id="KW-0347">Helicase</keyword>
<feature type="domain" description="Helicase C-terminal" evidence="10">
    <location>
        <begin position="428"/>
        <end position="616"/>
    </location>
</feature>
<dbReference type="GO" id="GO:0009378">
    <property type="term" value="F:four-way junction helicase activity"/>
    <property type="evidence" value="ECO:0007669"/>
    <property type="project" value="TreeGrafter"/>
</dbReference>
<dbReference type="FunFam" id="3.40.50.300:FF:000861">
    <property type="entry name" value="Fanconi anemia, complementation group M"/>
    <property type="match status" value="1"/>
</dbReference>
<proteinExistence type="inferred from homology"/>
<dbReference type="InterPro" id="IPR027417">
    <property type="entry name" value="P-loop_NTPase"/>
</dbReference>
<evidence type="ECO:0000256" key="3">
    <source>
        <dbReference type="ARBA" id="ARBA00022741"/>
    </source>
</evidence>
<dbReference type="GO" id="GO:0036297">
    <property type="term" value="P:interstrand cross-link repair"/>
    <property type="evidence" value="ECO:0007669"/>
    <property type="project" value="TreeGrafter"/>
</dbReference>
<evidence type="ECO:0000256" key="4">
    <source>
        <dbReference type="ARBA" id="ARBA00022801"/>
    </source>
</evidence>
<accession>A0AAW2Z9W0</accession>
<dbReference type="EMBL" id="JAOPGA020001197">
    <property type="protein sequence ID" value="KAL0486019.1"/>
    <property type="molecule type" value="Genomic_DNA"/>
</dbReference>
<dbReference type="SMART" id="SM00490">
    <property type="entry name" value="HELICc"/>
    <property type="match status" value="1"/>
</dbReference>
<reference evidence="11 12" key="1">
    <citation type="submission" date="2024-03" db="EMBL/GenBank/DDBJ databases">
        <title>The Acrasis kona genome and developmental transcriptomes reveal deep origins of eukaryotic multicellular pathways.</title>
        <authorList>
            <person name="Sheikh S."/>
            <person name="Fu C.-J."/>
            <person name="Brown M.W."/>
            <person name="Baldauf S.L."/>
        </authorList>
    </citation>
    <scope>NUCLEOTIDE SEQUENCE [LARGE SCALE GENOMIC DNA]</scope>
    <source>
        <strain evidence="11 12">ATCC MYA-3509</strain>
    </source>
</reference>
<dbReference type="GO" id="GO:0000400">
    <property type="term" value="F:four-way junction DNA binding"/>
    <property type="evidence" value="ECO:0007669"/>
    <property type="project" value="TreeGrafter"/>
</dbReference>
<comment type="similarity">
    <text evidence="2">Belongs to the DEAD box helicase family. DEAH subfamily. FANCM sub-subfamily.</text>
</comment>
<evidence type="ECO:0000256" key="8">
    <source>
        <dbReference type="SAM" id="MobiDB-lite"/>
    </source>
</evidence>
<comment type="subcellular location">
    <subcellularLocation>
        <location evidence="1">Nucleus</location>
    </subcellularLocation>
</comment>
<evidence type="ECO:0000256" key="1">
    <source>
        <dbReference type="ARBA" id="ARBA00004123"/>
    </source>
</evidence>
<evidence type="ECO:0000259" key="9">
    <source>
        <dbReference type="PROSITE" id="PS51192"/>
    </source>
</evidence>
<dbReference type="Gene3D" id="3.40.50.300">
    <property type="entry name" value="P-loop containing nucleotide triphosphate hydrolases"/>
    <property type="match status" value="2"/>
</dbReference>
<keyword evidence="6" id="KW-0067">ATP-binding</keyword>
<dbReference type="PROSITE" id="PS51194">
    <property type="entry name" value="HELICASE_CTER"/>
    <property type="match status" value="1"/>
</dbReference>
<dbReference type="SUPFAM" id="SSF52540">
    <property type="entry name" value="P-loop containing nucleoside triphosphate hydrolases"/>
    <property type="match status" value="1"/>
</dbReference>
<dbReference type="PANTHER" id="PTHR14025">
    <property type="entry name" value="FANCONI ANEMIA GROUP M FANCM FAMILY MEMBER"/>
    <property type="match status" value="1"/>
</dbReference>
<dbReference type="InterPro" id="IPR044749">
    <property type="entry name" value="FANCM_DEXDc"/>
</dbReference>
<dbReference type="Pfam" id="PF04851">
    <property type="entry name" value="ResIII"/>
    <property type="match status" value="1"/>
</dbReference>
<keyword evidence="3" id="KW-0547">Nucleotide-binding</keyword>
<sequence>MSKKPLKLVPAPSTSTSTNNNKTVEEKIYEQALKESSFDDLDDLDFDDVDFEELDRITDMELNNNKFFEEDSMPHVDREATRTWYYPSNMKVRQYQLKIVESSLYSNTMVCLPTGLGKTLIASVLMYNYFRWYPTGKIIFVAPTCTLVAQQIHACYNIMGIPMKDTTLLTGKVAPEKRTSIWKRKRVFFCTPQVVNNDLIDGICPGGEVVLVIVDEAHKASGNYPYCGIITELTKLCKNHFRVLALTATPGGDLAKVQEVITNLNISLMEVRDEKDPDVSMYLQDKTIIVREVKITGEVAELRELIFQLMQDSVDKLNKAKVLYNKDLRSITKGQMYYVKKQIQSAKNFFLLAEAVAVEDLCALNDSLLVYGIQDYVDALEKYYDDARSGKTKSKKRANIIKTQTFKQLFERSRLYLKQGIIHPKMLELEKVVLEHFEKNRKAGTLHQTRIIIFASFRSIVDNIVQRLSRHSGTIKVMKFVGQSNNSKTKGLANRDQKRVIKEFQSGNYNTLVSTSVGEEGLDIGEVDLIVCYDSVASPTRMIQRMGRTGRKRQGEAVIVVTEGQEANKYAKSCKRVASLFETIKHIQQPDSGCQFFKGNNRMVPDDITPKLEMMQMNVDPVDNHHFSSPNKLSNARDKLINPSELDYLYRQYNIKSLLNVVVDHPDALRRLVAKLQSDTSWIDYQNATSPIYKVKHSAGSTIISKLFRSVADSDYDDIQVDVDPTHPFIDENDIQYDDPVSEKFEVEDIDESLNFGGFEVMDDDLIAPWPDDEEISPFGGLEVSFPDDMDLNENVNTDVNIEKDHVGENVNIDEENVVNRNIDSEIDIIDRSISSPLPLSPDVGTAYCDEENVVETFNEKLEHASPVYVPVVKKKETYSIKSLPNIECRMPSEMFNAIVNGENSDEVPPLLRHLILQSIRNKECTPKRNIEEVYTQDFRIVGSTKRLRLSENL</sequence>
<evidence type="ECO:0008006" key="13">
    <source>
        <dbReference type="Google" id="ProtNLM"/>
    </source>
</evidence>
<evidence type="ECO:0000256" key="6">
    <source>
        <dbReference type="ARBA" id="ARBA00022840"/>
    </source>
</evidence>
<dbReference type="CDD" id="cd18033">
    <property type="entry name" value="DEXDc_FANCM"/>
    <property type="match status" value="1"/>
</dbReference>
<feature type="domain" description="Helicase ATP-binding" evidence="9">
    <location>
        <begin position="99"/>
        <end position="268"/>
    </location>
</feature>
<dbReference type="CDD" id="cd18801">
    <property type="entry name" value="SF2_C_FANCM_Hef"/>
    <property type="match status" value="1"/>
</dbReference>
<name>A0AAW2Z9W0_9EUKA</name>
<dbReference type="InterPro" id="IPR001650">
    <property type="entry name" value="Helicase_C-like"/>
</dbReference>
<dbReference type="GO" id="GO:0016787">
    <property type="term" value="F:hydrolase activity"/>
    <property type="evidence" value="ECO:0007669"/>
    <property type="project" value="UniProtKB-KW"/>
</dbReference>
<comment type="caution">
    <text evidence="11">The sequence shown here is derived from an EMBL/GenBank/DDBJ whole genome shotgun (WGS) entry which is preliminary data.</text>
</comment>
<protein>
    <recommendedName>
        <fullName evidence="13">Fanconi anemia group M protein</fullName>
    </recommendedName>
</protein>
<evidence type="ECO:0000256" key="5">
    <source>
        <dbReference type="ARBA" id="ARBA00022806"/>
    </source>
</evidence>
<organism evidence="11 12">
    <name type="scientific">Acrasis kona</name>
    <dbReference type="NCBI Taxonomy" id="1008807"/>
    <lineage>
        <taxon>Eukaryota</taxon>
        <taxon>Discoba</taxon>
        <taxon>Heterolobosea</taxon>
        <taxon>Tetramitia</taxon>
        <taxon>Eutetramitia</taxon>
        <taxon>Acrasidae</taxon>
        <taxon>Acrasis</taxon>
    </lineage>
</organism>
<dbReference type="SMART" id="SM00487">
    <property type="entry name" value="DEXDc"/>
    <property type="match status" value="1"/>
</dbReference>
<dbReference type="GO" id="GO:0043138">
    <property type="term" value="F:3'-5' DNA helicase activity"/>
    <property type="evidence" value="ECO:0007669"/>
    <property type="project" value="TreeGrafter"/>
</dbReference>
<dbReference type="InterPro" id="IPR006935">
    <property type="entry name" value="Helicase/UvrB_N"/>
</dbReference>